<name>A0A2P2MTE0_RHIMU</name>
<dbReference type="EMBL" id="GGEC01053002">
    <property type="protein sequence ID" value="MBX33486.1"/>
    <property type="molecule type" value="Transcribed_RNA"/>
</dbReference>
<dbReference type="AlphaFoldDB" id="A0A2P2MTE0"/>
<organism evidence="1">
    <name type="scientific">Rhizophora mucronata</name>
    <name type="common">Asiatic mangrove</name>
    <dbReference type="NCBI Taxonomy" id="61149"/>
    <lineage>
        <taxon>Eukaryota</taxon>
        <taxon>Viridiplantae</taxon>
        <taxon>Streptophyta</taxon>
        <taxon>Embryophyta</taxon>
        <taxon>Tracheophyta</taxon>
        <taxon>Spermatophyta</taxon>
        <taxon>Magnoliopsida</taxon>
        <taxon>eudicotyledons</taxon>
        <taxon>Gunneridae</taxon>
        <taxon>Pentapetalae</taxon>
        <taxon>rosids</taxon>
        <taxon>fabids</taxon>
        <taxon>Malpighiales</taxon>
        <taxon>Rhizophoraceae</taxon>
        <taxon>Rhizophora</taxon>
    </lineage>
</organism>
<accession>A0A2P2MTE0</accession>
<proteinExistence type="predicted"/>
<sequence>MVYQRLALLGLVSFFELRNNFFNGFFNDVNR</sequence>
<reference evidence="1" key="1">
    <citation type="submission" date="2018-02" db="EMBL/GenBank/DDBJ databases">
        <title>Rhizophora mucronata_Transcriptome.</title>
        <authorList>
            <person name="Meera S.P."/>
            <person name="Sreeshan A."/>
            <person name="Augustine A."/>
        </authorList>
    </citation>
    <scope>NUCLEOTIDE SEQUENCE</scope>
    <source>
        <tissue evidence="1">Leaf</tissue>
    </source>
</reference>
<protein>
    <submittedName>
        <fullName evidence="1">Uncharacterized protein</fullName>
    </submittedName>
</protein>
<evidence type="ECO:0000313" key="1">
    <source>
        <dbReference type="EMBL" id="MBX33486.1"/>
    </source>
</evidence>